<organism evidence="3 4">
    <name type="scientific">Paraglomus occultum</name>
    <dbReference type="NCBI Taxonomy" id="144539"/>
    <lineage>
        <taxon>Eukaryota</taxon>
        <taxon>Fungi</taxon>
        <taxon>Fungi incertae sedis</taxon>
        <taxon>Mucoromycota</taxon>
        <taxon>Glomeromycotina</taxon>
        <taxon>Glomeromycetes</taxon>
        <taxon>Paraglomerales</taxon>
        <taxon>Paraglomeraceae</taxon>
        <taxon>Paraglomus</taxon>
    </lineage>
</organism>
<keyword evidence="4" id="KW-1185">Reference proteome</keyword>
<sequence length="165" mass="18274">SDNLPAGSDECKRKVQLSQLLGIIVLGVQELILISLGILVVYSTRRMIREEKEKREGQYRHLEAPINRDGVESLATIEMLHRQYAAANSLPKPFDTSPGNNPSNISPNTENNAAEAREPMGTQIGAGVEESRNLKRAQTRTFLPTRQSILPQNTVAPSTLQRQES</sequence>
<proteinExistence type="predicted"/>
<keyword evidence="2" id="KW-1133">Transmembrane helix</keyword>
<protein>
    <submittedName>
        <fullName evidence="3">1787_t:CDS:1</fullName>
    </submittedName>
</protein>
<feature type="non-terminal residue" evidence="3">
    <location>
        <position position="165"/>
    </location>
</feature>
<feature type="compositionally biased region" description="Low complexity" evidence="1">
    <location>
        <begin position="97"/>
        <end position="108"/>
    </location>
</feature>
<feature type="non-terminal residue" evidence="3">
    <location>
        <position position="1"/>
    </location>
</feature>
<evidence type="ECO:0000313" key="3">
    <source>
        <dbReference type="EMBL" id="CAG8674529.1"/>
    </source>
</evidence>
<dbReference type="AlphaFoldDB" id="A0A9N9HBI9"/>
<reference evidence="3" key="1">
    <citation type="submission" date="2021-06" db="EMBL/GenBank/DDBJ databases">
        <authorList>
            <person name="Kallberg Y."/>
            <person name="Tangrot J."/>
            <person name="Rosling A."/>
        </authorList>
    </citation>
    <scope>NUCLEOTIDE SEQUENCE</scope>
    <source>
        <strain evidence="3">IA702</strain>
    </source>
</reference>
<gene>
    <name evidence="3" type="ORF">POCULU_LOCUS11159</name>
</gene>
<feature type="region of interest" description="Disordered" evidence="1">
    <location>
        <begin position="88"/>
        <end position="165"/>
    </location>
</feature>
<dbReference type="EMBL" id="CAJVPJ010007259">
    <property type="protein sequence ID" value="CAG8674529.1"/>
    <property type="molecule type" value="Genomic_DNA"/>
</dbReference>
<name>A0A9N9HBI9_9GLOM</name>
<feature type="compositionally biased region" description="Polar residues" evidence="1">
    <location>
        <begin position="139"/>
        <end position="165"/>
    </location>
</feature>
<comment type="caution">
    <text evidence="3">The sequence shown here is derived from an EMBL/GenBank/DDBJ whole genome shotgun (WGS) entry which is preliminary data.</text>
</comment>
<evidence type="ECO:0000313" key="4">
    <source>
        <dbReference type="Proteomes" id="UP000789572"/>
    </source>
</evidence>
<dbReference type="Proteomes" id="UP000789572">
    <property type="component" value="Unassembled WGS sequence"/>
</dbReference>
<keyword evidence="2" id="KW-0472">Membrane</keyword>
<keyword evidence="2" id="KW-0812">Transmembrane</keyword>
<feature type="transmembrane region" description="Helical" evidence="2">
    <location>
        <begin position="20"/>
        <end position="42"/>
    </location>
</feature>
<accession>A0A9N9HBI9</accession>
<evidence type="ECO:0000256" key="2">
    <source>
        <dbReference type="SAM" id="Phobius"/>
    </source>
</evidence>
<evidence type="ECO:0000256" key="1">
    <source>
        <dbReference type="SAM" id="MobiDB-lite"/>
    </source>
</evidence>